<gene>
    <name evidence="1" type="ORF">SAMN05877831_107162</name>
</gene>
<dbReference type="Proteomes" id="UP000219111">
    <property type="component" value="Unassembled WGS sequence"/>
</dbReference>
<dbReference type="AlphaFoldDB" id="A0A285SNF0"/>
<sequence length="66" mass="6888">MSEPAPMIFGLAIHVVEEGTEISGPDGAKLIVTNTNVVQSGGKLYCTALTIEALRANSVKNSKAML</sequence>
<dbReference type="EMBL" id="OBMT01000007">
    <property type="protein sequence ID" value="SOC09618.1"/>
    <property type="molecule type" value="Genomic_DNA"/>
</dbReference>
<proteinExistence type="predicted"/>
<name>A0A285SNF0_9RHOB</name>
<evidence type="ECO:0000313" key="1">
    <source>
        <dbReference type="EMBL" id="SOC09618.1"/>
    </source>
</evidence>
<organism evidence="1 2">
    <name type="scientific">Rhodobacter maris</name>
    <dbReference type="NCBI Taxonomy" id="446682"/>
    <lineage>
        <taxon>Bacteria</taxon>
        <taxon>Pseudomonadati</taxon>
        <taxon>Pseudomonadota</taxon>
        <taxon>Alphaproteobacteria</taxon>
        <taxon>Rhodobacterales</taxon>
        <taxon>Rhodobacter group</taxon>
        <taxon>Rhodobacter</taxon>
    </lineage>
</organism>
<reference evidence="2" key="1">
    <citation type="submission" date="2017-08" db="EMBL/GenBank/DDBJ databases">
        <authorList>
            <person name="Varghese N."/>
            <person name="Submissions S."/>
        </authorList>
    </citation>
    <scope>NUCLEOTIDE SEQUENCE [LARGE SCALE GENOMIC DNA]</scope>
    <source>
        <strain evidence="2">JA276</strain>
    </source>
</reference>
<keyword evidence="2" id="KW-1185">Reference proteome</keyword>
<accession>A0A285SNF0</accession>
<protein>
    <submittedName>
        <fullName evidence="1">Uncharacterized protein</fullName>
    </submittedName>
</protein>
<evidence type="ECO:0000313" key="2">
    <source>
        <dbReference type="Proteomes" id="UP000219111"/>
    </source>
</evidence>
<dbReference type="RefSeq" id="WP_097070292.1">
    <property type="nucleotide sequence ID" value="NZ_OBMT01000007.1"/>
</dbReference>